<feature type="non-terminal residue" evidence="5">
    <location>
        <position position="249"/>
    </location>
</feature>
<dbReference type="FunFam" id="3.40.50.970:FF:000129">
    <property type="entry name" value="Transketolase"/>
    <property type="match status" value="1"/>
</dbReference>
<dbReference type="Pfam" id="PF02780">
    <property type="entry name" value="Transketolase_C"/>
    <property type="match status" value="1"/>
</dbReference>
<keyword evidence="3" id="KW-0786">Thiamine pyrophosphate</keyword>
<organism evidence="5">
    <name type="scientific">marine metagenome</name>
    <dbReference type="NCBI Taxonomy" id="408172"/>
    <lineage>
        <taxon>unclassified sequences</taxon>
        <taxon>metagenomes</taxon>
        <taxon>ecological metagenomes</taxon>
    </lineage>
</organism>
<dbReference type="InterPro" id="IPR029061">
    <property type="entry name" value="THDP-binding"/>
</dbReference>
<comment type="similarity">
    <text evidence="2">Belongs to the transketolase family.</text>
</comment>
<evidence type="ECO:0000313" key="5">
    <source>
        <dbReference type="EMBL" id="SVB71194.1"/>
    </source>
</evidence>
<dbReference type="PANTHER" id="PTHR43825:SF5">
    <property type="entry name" value="HYPOTHETICAL TRANSKETOLASE FAMILY PROTEIN"/>
    <property type="match status" value="1"/>
</dbReference>
<dbReference type="CDD" id="cd07033">
    <property type="entry name" value="TPP_PYR_DXS_TK_like"/>
    <property type="match status" value="1"/>
</dbReference>
<evidence type="ECO:0000256" key="1">
    <source>
        <dbReference type="ARBA" id="ARBA00001964"/>
    </source>
</evidence>
<evidence type="ECO:0000256" key="2">
    <source>
        <dbReference type="ARBA" id="ARBA00007131"/>
    </source>
</evidence>
<dbReference type="EMBL" id="UINC01053999">
    <property type="protein sequence ID" value="SVB71194.1"/>
    <property type="molecule type" value="Genomic_DNA"/>
</dbReference>
<dbReference type="AlphaFoldDB" id="A0A382G9B0"/>
<accession>A0A382G9B0</accession>
<dbReference type="SUPFAM" id="SSF52922">
    <property type="entry name" value="TK C-terminal domain-like"/>
    <property type="match status" value="1"/>
</dbReference>
<comment type="cofactor">
    <cofactor evidence="1">
        <name>thiamine diphosphate</name>
        <dbReference type="ChEBI" id="CHEBI:58937"/>
    </cofactor>
</comment>
<evidence type="ECO:0000259" key="4">
    <source>
        <dbReference type="SMART" id="SM00861"/>
    </source>
</evidence>
<dbReference type="InterPro" id="IPR005475">
    <property type="entry name" value="Transketolase-like_Pyr-bd"/>
</dbReference>
<dbReference type="InterPro" id="IPR009014">
    <property type="entry name" value="Transketo_C/PFOR_II"/>
</dbReference>
<protein>
    <recommendedName>
        <fullName evidence="4">Transketolase-like pyrimidine-binding domain-containing protein</fullName>
    </recommendedName>
</protein>
<proteinExistence type="inferred from homology"/>
<name>A0A382G9B0_9ZZZZ</name>
<gene>
    <name evidence="5" type="ORF">METZ01_LOCUS224048</name>
</gene>
<dbReference type="SMART" id="SM00861">
    <property type="entry name" value="Transket_pyr"/>
    <property type="match status" value="1"/>
</dbReference>
<dbReference type="InterPro" id="IPR033248">
    <property type="entry name" value="Transketolase_C"/>
</dbReference>
<sequence length="249" mass="27723">MLGVSEIRNMQMRDAFISKLYEKVKYDKDIIIISNDYGAVSLDKFRNDFPDQYINAGVSEQNIISMAAGMAIAGKKVFVYSIASFIVTRCLEQIKIDICSQQLPVTIIAVGAGYAYSEDGPTHHACEDIAIMRTLDGMQIYSPSNAVMTSNLVDISLDTSMPMYIRMDKGIYSNFKEDINYDLGLDVDSLGNDLCIISTGTIHNVAIDLSRILFENGIRSTVVDIFRLKPLNTKLLSKILEDHSHVVTI</sequence>
<dbReference type="Gene3D" id="3.40.50.920">
    <property type="match status" value="1"/>
</dbReference>
<feature type="domain" description="Transketolase-like pyrimidine-binding" evidence="4">
    <location>
        <begin position="10"/>
        <end position="174"/>
    </location>
</feature>
<dbReference type="InterPro" id="IPR051157">
    <property type="entry name" value="PDH/Transketolase"/>
</dbReference>
<dbReference type="Gene3D" id="3.40.50.970">
    <property type="match status" value="1"/>
</dbReference>
<evidence type="ECO:0000256" key="3">
    <source>
        <dbReference type="ARBA" id="ARBA00023052"/>
    </source>
</evidence>
<dbReference type="PANTHER" id="PTHR43825">
    <property type="entry name" value="PYRUVATE DEHYDROGENASE E1 COMPONENT"/>
    <property type="match status" value="1"/>
</dbReference>
<reference evidence="5" key="1">
    <citation type="submission" date="2018-05" db="EMBL/GenBank/DDBJ databases">
        <authorList>
            <person name="Lanie J.A."/>
            <person name="Ng W.-L."/>
            <person name="Kazmierczak K.M."/>
            <person name="Andrzejewski T.M."/>
            <person name="Davidsen T.M."/>
            <person name="Wayne K.J."/>
            <person name="Tettelin H."/>
            <person name="Glass J.I."/>
            <person name="Rusch D."/>
            <person name="Podicherti R."/>
            <person name="Tsui H.-C.T."/>
            <person name="Winkler M.E."/>
        </authorList>
    </citation>
    <scope>NUCLEOTIDE SEQUENCE</scope>
</reference>
<dbReference type="Pfam" id="PF02779">
    <property type="entry name" value="Transket_pyr"/>
    <property type="match status" value="1"/>
</dbReference>
<dbReference type="SUPFAM" id="SSF52518">
    <property type="entry name" value="Thiamin diphosphate-binding fold (THDP-binding)"/>
    <property type="match status" value="1"/>
</dbReference>